<evidence type="ECO:0000256" key="5">
    <source>
        <dbReference type="PROSITE-ProRule" id="PRU00723"/>
    </source>
</evidence>
<evidence type="ECO:0000313" key="10">
    <source>
        <dbReference type="Proteomes" id="UP000701853"/>
    </source>
</evidence>
<feature type="zinc finger region" description="C3H1-type" evidence="5">
    <location>
        <begin position="238"/>
        <end position="266"/>
    </location>
</feature>
<dbReference type="SMART" id="SM00356">
    <property type="entry name" value="ZnF_C3H1"/>
    <property type="match status" value="2"/>
</dbReference>
<keyword evidence="4 5" id="KW-0862">Zinc</keyword>
<evidence type="ECO:0000256" key="7">
    <source>
        <dbReference type="SAM" id="MobiDB-lite"/>
    </source>
</evidence>
<feature type="region of interest" description="Disordered" evidence="7">
    <location>
        <begin position="1"/>
        <end position="27"/>
    </location>
</feature>
<keyword evidence="1 5" id="KW-0479">Metal-binding</keyword>
<evidence type="ECO:0000259" key="8">
    <source>
        <dbReference type="PROSITE" id="PS50103"/>
    </source>
</evidence>
<evidence type="ECO:0000256" key="3">
    <source>
        <dbReference type="ARBA" id="ARBA00022771"/>
    </source>
</evidence>
<comment type="caution">
    <text evidence="9">The sequence shown here is derived from an EMBL/GenBank/DDBJ whole genome shotgun (WGS) entry which is preliminary data.</text>
</comment>
<dbReference type="FunFam" id="4.10.1000.10:FF:000001">
    <property type="entry name" value="zinc finger CCCH domain-containing protein 15-like"/>
    <property type="match status" value="1"/>
</dbReference>
<gene>
    <name evidence="9" type="ORF">CXB51_010429</name>
</gene>
<feature type="coiled-coil region" evidence="6">
    <location>
        <begin position="63"/>
        <end position="90"/>
    </location>
</feature>
<name>A0A8J6D253_9ROSI</name>
<dbReference type="PANTHER" id="PTHR12547">
    <property type="entry name" value="CCCH ZINC FINGER/TIS11-RELATED"/>
    <property type="match status" value="1"/>
</dbReference>
<dbReference type="GO" id="GO:0003729">
    <property type="term" value="F:mRNA binding"/>
    <property type="evidence" value="ECO:0007669"/>
    <property type="project" value="InterPro"/>
</dbReference>
<keyword evidence="2" id="KW-0677">Repeat</keyword>
<dbReference type="Pfam" id="PF00642">
    <property type="entry name" value="zf-CCCH"/>
    <property type="match status" value="1"/>
</dbReference>
<feature type="domain" description="C3H1-type" evidence="8">
    <location>
        <begin position="276"/>
        <end position="304"/>
    </location>
</feature>
<dbReference type="Proteomes" id="UP000701853">
    <property type="component" value="Chromosome 5"/>
</dbReference>
<evidence type="ECO:0000256" key="4">
    <source>
        <dbReference type="ARBA" id="ARBA00022833"/>
    </source>
</evidence>
<organism evidence="9 10">
    <name type="scientific">Gossypium anomalum</name>
    <dbReference type="NCBI Taxonomy" id="47600"/>
    <lineage>
        <taxon>Eukaryota</taxon>
        <taxon>Viridiplantae</taxon>
        <taxon>Streptophyta</taxon>
        <taxon>Embryophyta</taxon>
        <taxon>Tracheophyta</taxon>
        <taxon>Spermatophyta</taxon>
        <taxon>Magnoliopsida</taxon>
        <taxon>eudicotyledons</taxon>
        <taxon>Gunneridae</taxon>
        <taxon>Pentapetalae</taxon>
        <taxon>rosids</taxon>
        <taxon>malvids</taxon>
        <taxon>Malvales</taxon>
        <taxon>Malvaceae</taxon>
        <taxon>Malvoideae</taxon>
        <taxon>Gossypium</taxon>
    </lineage>
</organism>
<evidence type="ECO:0000256" key="1">
    <source>
        <dbReference type="ARBA" id="ARBA00022723"/>
    </source>
</evidence>
<evidence type="ECO:0000256" key="2">
    <source>
        <dbReference type="ARBA" id="ARBA00022737"/>
    </source>
</evidence>
<dbReference type="AlphaFoldDB" id="A0A8J6D253"/>
<proteinExistence type="predicted"/>
<feature type="domain" description="C3H1-type" evidence="8">
    <location>
        <begin position="238"/>
        <end position="266"/>
    </location>
</feature>
<keyword evidence="10" id="KW-1185">Reference proteome</keyword>
<dbReference type="Gene3D" id="4.10.1000.10">
    <property type="entry name" value="Zinc finger, CCCH-type"/>
    <property type="match status" value="2"/>
</dbReference>
<dbReference type="FunFam" id="4.10.1000.10:FF:000002">
    <property type="entry name" value="Zinc finger protein 36, C3H1 type-like 1"/>
    <property type="match status" value="1"/>
</dbReference>
<dbReference type="EMBL" id="JAHUZN010000005">
    <property type="protein sequence ID" value="KAG8493044.1"/>
    <property type="molecule type" value="Genomic_DNA"/>
</dbReference>
<evidence type="ECO:0000313" key="9">
    <source>
        <dbReference type="EMBL" id="KAG8493044.1"/>
    </source>
</evidence>
<dbReference type="InterPro" id="IPR000571">
    <property type="entry name" value="Znf_CCCH"/>
</dbReference>
<feature type="zinc finger region" description="C3H1-type" evidence="5">
    <location>
        <begin position="276"/>
        <end position="304"/>
    </location>
</feature>
<dbReference type="InterPro" id="IPR036855">
    <property type="entry name" value="Znf_CCCH_sf"/>
</dbReference>
<evidence type="ECO:0000256" key="6">
    <source>
        <dbReference type="SAM" id="Coils"/>
    </source>
</evidence>
<dbReference type="GO" id="GO:0008270">
    <property type="term" value="F:zinc ion binding"/>
    <property type="evidence" value="ECO:0007669"/>
    <property type="project" value="UniProtKB-KW"/>
</dbReference>
<keyword evidence="3 5" id="KW-0863">Zinc-finger</keyword>
<dbReference type="InterPro" id="IPR045877">
    <property type="entry name" value="ZFP36-like"/>
</dbReference>
<protein>
    <recommendedName>
        <fullName evidence="8">C3H1-type domain-containing protein</fullName>
    </recommendedName>
</protein>
<dbReference type="PANTHER" id="PTHR12547:SF162">
    <property type="entry name" value="ZINC FINGER CCCH DOMAIN-CONTAINING PROTEIN 15"/>
    <property type="match status" value="1"/>
</dbReference>
<dbReference type="OrthoDB" id="410307at2759"/>
<keyword evidence="6" id="KW-0175">Coiled coil</keyword>
<sequence length="318" mass="35703">MQSDGSTLYGDVLAKQPKDKENEGDYSPSAVAATSLFDLYHPRHVMQQHQDMINRQNLCLTRLHEASKEVEALRQENTALRSVNRDLSKQLGTLIQASMQNHFATSDYSATPYELLNEFQGLCLGGEGGGVGEEEVSDECPTSMMEGAGDVERVMLPKSISVRSNGYLKMMSSQNSQNAGVSRRRKYRGPTRSGNASQLSGAVSLLLLLCECVAEGVRARRRKKEEEPLELEVYNQGMFKTELCNKWQETAACPYGDHCQFAHGIEELRPVIRHPRYKTEVCRVILAGDVCPYGHRCHFRHALTEQEKFMGFLKPPTR</sequence>
<accession>A0A8J6D253</accession>
<dbReference type="SUPFAM" id="SSF90229">
    <property type="entry name" value="CCCH zinc finger"/>
    <property type="match status" value="2"/>
</dbReference>
<reference evidence="9 10" key="1">
    <citation type="journal article" date="2021" name="bioRxiv">
        <title>The Gossypium anomalum genome as a resource for cotton improvement and evolutionary analysis of hybrid incompatibility.</title>
        <authorList>
            <person name="Grover C.E."/>
            <person name="Yuan D."/>
            <person name="Arick M.A."/>
            <person name="Miller E.R."/>
            <person name="Hu G."/>
            <person name="Peterson D.G."/>
            <person name="Wendel J.F."/>
            <person name="Udall J.A."/>
        </authorList>
    </citation>
    <scope>NUCLEOTIDE SEQUENCE [LARGE SCALE GENOMIC DNA]</scope>
    <source>
        <strain evidence="9">JFW-Udall</strain>
        <tissue evidence="9">Leaf</tissue>
    </source>
</reference>
<feature type="region of interest" description="Disordered" evidence="7">
    <location>
        <begin position="173"/>
        <end position="196"/>
    </location>
</feature>
<dbReference type="PROSITE" id="PS50103">
    <property type="entry name" value="ZF_C3H1"/>
    <property type="match status" value="2"/>
</dbReference>